<keyword evidence="10" id="KW-1185">Reference proteome</keyword>
<dbReference type="InterPro" id="IPR007627">
    <property type="entry name" value="RNA_pol_sigma70_r2"/>
</dbReference>
<gene>
    <name evidence="9" type="ORF">QQX04_02670</name>
</gene>
<keyword evidence="4" id="KW-0238">DNA-binding</keyword>
<dbReference type="InterPro" id="IPR014284">
    <property type="entry name" value="RNA_pol_sigma-70_dom"/>
</dbReference>
<dbReference type="CDD" id="cd06171">
    <property type="entry name" value="Sigma70_r4"/>
    <property type="match status" value="1"/>
</dbReference>
<dbReference type="Proteomes" id="UP001172738">
    <property type="component" value="Unassembled WGS sequence"/>
</dbReference>
<evidence type="ECO:0000256" key="1">
    <source>
        <dbReference type="ARBA" id="ARBA00010641"/>
    </source>
</evidence>
<evidence type="ECO:0000259" key="8">
    <source>
        <dbReference type="Pfam" id="PF08281"/>
    </source>
</evidence>
<accession>A0ABT8FYC5</accession>
<evidence type="ECO:0000256" key="2">
    <source>
        <dbReference type="ARBA" id="ARBA00023015"/>
    </source>
</evidence>
<dbReference type="RefSeq" id="WP_301125975.1">
    <property type="nucleotide sequence ID" value="NZ_JAUHPV010000001.1"/>
</dbReference>
<evidence type="ECO:0000256" key="6">
    <source>
        <dbReference type="SAM" id="MobiDB-lite"/>
    </source>
</evidence>
<keyword evidence="3" id="KW-0731">Sigma factor</keyword>
<dbReference type="Pfam" id="PF08281">
    <property type="entry name" value="Sigma70_r4_2"/>
    <property type="match status" value="1"/>
</dbReference>
<dbReference type="Gene3D" id="1.10.1740.10">
    <property type="match status" value="1"/>
</dbReference>
<evidence type="ECO:0000256" key="5">
    <source>
        <dbReference type="ARBA" id="ARBA00023163"/>
    </source>
</evidence>
<evidence type="ECO:0000256" key="4">
    <source>
        <dbReference type="ARBA" id="ARBA00023125"/>
    </source>
</evidence>
<evidence type="ECO:0000313" key="9">
    <source>
        <dbReference type="EMBL" id="MDN4471896.1"/>
    </source>
</evidence>
<feature type="domain" description="RNA polymerase sigma-70 region 2" evidence="7">
    <location>
        <begin position="12"/>
        <end position="77"/>
    </location>
</feature>
<dbReference type="SUPFAM" id="SSF88659">
    <property type="entry name" value="Sigma3 and sigma4 domains of RNA polymerase sigma factors"/>
    <property type="match status" value="1"/>
</dbReference>
<dbReference type="PANTHER" id="PTHR43133:SF50">
    <property type="entry name" value="ECF RNA POLYMERASE SIGMA FACTOR SIGM"/>
    <property type="match status" value="1"/>
</dbReference>
<dbReference type="Gene3D" id="1.10.10.10">
    <property type="entry name" value="Winged helix-like DNA-binding domain superfamily/Winged helix DNA-binding domain"/>
    <property type="match status" value="1"/>
</dbReference>
<comment type="similarity">
    <text evidence="1">Belongs to the sigma-70 factor family. ECF subfamily.</text>
</comment>
<dbReference type="Pfam" id="PF04542">
    <property type="entry name" value="Sigma70_r2"/>
    <property type="match status" value="1"/>
</dbReference>
<sequence length="179" mass="19621">MDPDGLLAYLCEHRYGRLIALATMMRGTRDGADDVVQDALVAVFSKPRRFPSEAAAEAYVRKAITTRALDEHRRTGRERNATLRLATLIPQAHHDPEPAWSREIDRALADLTPRVRACVILRYLDDQSIQQTADLLGLSPGAVKRYTSDGIRALNAALGTTADPDDHPSPAPIVTKGSL</sequence>
<evidence type="ECO:0000256" key="3">
    <source>
        <dbReference type="ARBA" id="ARBA00023082"/>
    </source>
</evidence>
<dbReference type="NCBIfam" id="TIGR02937">
    <property type="entry name" value="sigma70-ECF"/>
    <property type="match status" value="1"/>
</dbReference>
<protein>
    <submittedName>
        <fullName evidence="9">Sigma-70 family RNA polymerase sigma factor</fullName>
    </submittedName>
</protein>
<feature type="domain" description="RNA polymerase sigma factor 70 region 4 type 2" evidence="8">
    <location>
        <begin position="102"/>
        <end position="154"/>
    </location>
</feature>
<organism evidence="9 10">
    <name type="scientific">Demequina zhanjiangensis</name>
    <dbReference type="NCBI Taxonomy" id="3051659"/>
    <lineage>
        <taxon>Bacteria</taxon>
        <taxon>Bacillati</taxon>
        <taxon>Actinomycetota</taxon>
        <taxon>Actinomycetes</taxon>
        <taxon>Micrococcales</taxon>
        <taxon>Demequinaceae</taxon>
        <taxon>Demequina</taxon>
    </lineage>
</organism>
<proteinExistence type="inferred from homology"/>
<dbReference type="InterPro" id="IPR013325">
    <property type="entry name" value="RNA_pol_sigma_r2"/>
</dbReference>
<dbReference type="EMBL" id="JAUHPV010000001">
    <property type="protein sequence ID" value="MDN4471896.1"/>
    <property type="molecule type" value="Genomic_DNA"/>
</dbReference>
<evidence type="ECO:0000259" key="7">
    <source>
        <dbReference type="Pfam" id="PF04542"/>
    </source>
</evidence>
<name>A0ABT8FYC5_9MICO</name>
<dbReference type="PANTHER" id="PTHR43133">
    <property type="entry name" value="RNA POLYMERASE ECF-TYPE SIGMA FACTO"/>
    <property type="match status" value="1"/>
</dbReference>
<reference evidence="9" key="1">
    <citation type="submission" date="2023-06" db="EMBL/GenBank/DDBJ databases">
        <title>SYSU T00b26.</title>
        <authorList>
            <person name="Gao L."/>
            <person name="Fang B.-Z."/>
            <person name="Li W.-J."/>
        </authorList>
    </citation>
    <scope>NUCLEOTIDE SEQUENCE</scope>
    <source>
        <strain evidence="9">SYSU T00b26</strain>
    </source>
</reference>
<dbReference type="SUPFAM" id="SSF88946">
    <property type="entry name" value="Sigma2 domain of RNA polymerase sigma factors"/>
    <property type="match status" value="1"/>
</dbReference>
<feature type="region of interest" description="Disordered" evidence="6">
    <location>
        <begin position="159"/>
        <end position="179"/>
    </location>
</feature>
<evidence type="ECO:0000313" key="10">
    <source>
        <dbReference type="Proteomes" id="UP001172738"/>
    </source>
</evidence>
<dbReference type="InterPro" id="IPR036388">
    <property type="entry name" value="WH-like_DNA-bd_sf"/>
</dbReference>
<dbReference type="InterPro" id="IPR013249">
    <property type="entry name" value="RNA_pol_sigma70_r4_t2"/>
</dbReference>
<keyword evidence="2" id="KW-0805">Transcription regulation</keyword>
<keyword evidence="5" id="KW-0804">Transcription</keyword>
<comment type="caution">
    <text evidence="9">The sequence shown here is derived from an EMBL/GenBank/DDBJ whole genome shotgun (WGS) entry which is preliminary data.</text>
</comment>
<dbReference type="InterPro" id="IPR039425">
    <property type="entry name" value="RNA_pol_sigma-70-like"/>
</dbReference>
<dbReference type="InterPro" id="IPR013324">
    <property type="entry name" value="RNA_pol_sigma_r3/r4-like"/>
</dbReference>